<feature type="compositionally biased region" description="Basic and acidic residues" evidence="1">
    <location>
        <begin position="1"/>
        <end position="20"/>
    </location>
</feature>
<feature type="region of interest" description="Disordered" evidence="1">
    <location>
        <begin position="118"/>
        <end position="177"/>
    </location>
</feature>
<accession>A0ABN9U499</accession>
<evidence type="ECO:0000313" key="3">
    <source>
        <dbReference type="Proteomes" id="UP001189429"/>
    </source>
</evidence>
<gene>
    <name evidence="2" type="ORF">PCOR1329_LOCUS44772</name>
</gene>
<feature type="compositionally biased region" description="Basic and acidic residues" evidence="1">
    <location>
        <begin position="86"/>
        <end position="95"/>
    </location>
</feature>
<protein>
    <submittedName>
        <fullName evidence="2">Uncharacterized protein</fullName>
    </submittedName>
</protein>
<reference evidence="2" key="1">
    <citation type="submission" date="2023-10" db="EMBL/GenBank/DDBJ databases">
        <authorList>
            <person name="Chen Y."/>
            <person name="Shah S."/>
            <person name="Dougan E. K."/>
            <person name="Thang M."/>
            <person name="Chan C."/>
        </authorList>
    </citation>
    <scope>NUCLEOTIDE SEQUENCE [LARGE SCALE GENOMIC DNA]</scope>
</reference>
<feature type="compositionally biased region" description="Pro residues" evidence="1">
    <location>
        <begin position="139"/>
        <end position="152"/>
    </location>
</feature>
<keyword evidence="3" id="KW-1185">Reference proteome</keyword>
<dbReference type="EMBL" id="CAUYUJ010015382">
    <property type="protein sequence ID" value="CAK0853211.1"/>
    <property type="molecule type" value="Genomic_DNA"/>
</dbReference>
<evidence type="ECO:0000313" key="2">
    <source>
        <dbReference type="EMBL" id="CAK0853211.1"/>
    </source>
</evidence>
<comment type="caution">
    <text evidence="2">The sequence shown here is derived from an EMBL/GenBank/DDBJ whole genome shotgun (WGS) entry which is preliminary data.</text>
</comment>
<evidence type="ECO:0000256" key="1">
    <source>
        <dbReference type="SAM" id="MobiDB-lite"/>
    </source>
</evidence>
<organism evidence="2 3">
    <name type="scientific">Prorocentrum cordatum</name>
    <dbReference type="NCBI Taxonomy" id="2364126"/>
    <lineage>
        <taxon>Eukaryota</taxon>
        <taxon>Sar</taxon>
        <taxon>Alveolata</taxon>
        <taxon>Dinophyceae</taxon>
        <taxon>Prorocentrales</taxon>
        <taxon>Prorocentraceae</taxon>
        <taxon>Prorocentrum</taxon>
    </lineage>
</organism>
<name>A0ABN9U499_9DINO</name>
<sequence>MSHRDRVLRQKERRREERGGQRQTGAVSLASLPLGGAAGTGSSTRDRSRTQADLPPAGGLTHSRPGASSHGRLADEQRHSNFVPGEHQDHPPAERFREVSWMLDYEHVQPANLAHPFESRNPKVVHSPRRRARVHGQEPSPPPLQYGHPPAPQRVAQPHGGSVYNTWRNAEGLPGLT</sequence>
<dbReference type="Proteomes" id="UP001189429">
    <property type="component" value="Unassembled WGS sequence"/>
</dbReference>
<feature type="region of interest" description="Disordered" evidence="1">
    <location>
        <begin position="1"/>
        <end position="95"/>
    </location>
</feature>
<proteinExistence type="predicted"/>